<name>A0AAQ3PI90_PASNO</name>
<dbReference type="AlphaFoldDB" id="A0AAQ3PI90"/>
<reference evidence="1 2" key="1">
    <citation type="submission" date="2024-02" db="EMBL/GenBank/DDBJ databases">
        <title>High-quality chromosome-scale genome assembly of Pensacola bahiagrass (Paspalum notatum Flugge var. saurae).</title>
        <authorList>
            <person name="Vega J.M."/>
            <person name="Podio M."/>
            <person name="Orjuela J."/>
            <person name="Siena L.A."/>
            <person name="Pessino S.C."/>
            <person name="Combes M.C."/>
            <person name="Mariac C."/>
            <person name="Albertini E."/>
            <person name="Pupilli F."/>
            <person name="Ortiz J.P.A."/>
            <person name="Leblanc O."/>
        </authorList>
    </citation>
    <scope>NUCLEOTIDE SEQUENCE [LARGE SCALE GENOMIC DNA]</scope>
    <source>
        <strain evidence="1">R1</strain>
        <tissue evidence="1">Leaf</tissue>
    </source>
</reference>
<dbReference type="Proteomes" id="UP001341281">
    <property type="component" value="Chromosome 01"/>
</dbReference>
<organism evidence="1 2">
    <name type="scientific">Paspalum notatum var. saurae</name>
    <dbReference type="NCBI Taxonomy" id="547442"/>
    <lineage>
        <taxon>Eukaryota</taxon>
        <taxon>Viridiplantae</taxon>
        <taxon>Streptophyta</taxon>
        <taxon>Embryophyta</taxon>
        <taxon>Tracheophyta</taxon>
        <taxon>Spermatophyta</taxon>
        <taxon>Magnoliopsida</taxon>
        <taxon>Liliopsida</taxon>
        <taxon>Poales</taxon>
        <taxon>Poaceae</taxon>
        <taxon>PACMAD clade</taxon>
        <taxon>Panicoideae</taxon>
        <taxon>Andropogonodae</taxon>
        <taxon>Paspaleae</taxon>
        <taxon>Paspalinae</taxon>
        <taxon>Paspalum</taxon>
    </lineage>
</organism>
<sequence>MAATEDGFEKVGHDGALEHLSLDLPPDGETGELWNILFECIGAPRHRDFVELGLDRAYISFFNLLRLQEQLGYSLRDYMYYKKRCGRDAASLEVIDTQRKA</sequence>
<evidence type="ECO:0000313" key="1">
    <source>
        <dbReference type="EMBL" id="WVZ49179.1"/>
    </source>
</evidence>
<gene>
    <name evidence="1" type="ORF">U9M48_000556</name>
</gene>
<proteinExistence type="predicted"/>
<evidence type="ECO:0000313" key="2">
    <source>
        <dbReference type="Proteomes" id="UP001341281"/>
    </source>
</evidence>
<protein>
    <submittedName>
        <fullName evidence="1">Uncharacterized protein</fullName>
    </submittedName>
</protein>
<keyword evidence="2" id="KW-1185">Reference proteome</keyword>
<dbReference type="EMBL" id="CP144745">
    <property type="protein sequence ID" value="WVZ49179.1"/>
    <property type="molecule type" value="Genomic_DNA"/>
</dbReference>
<accession>A0AAQ3PI90</accession>